<feature type="region of interest" description="Disordered" evidence="1">
    <location>
        <begin position="15"/>
        <end position="37"/>
    </location>
</feature>
<feature type="compositionally biased region" description="Polar residues" evidence="1">
    <location>
        <begin position="22"/>
        <end position="37"/>
    </location>
</feature>
<dbReference type="HOGENOM" id="CLU_3351055_0_0_1"/>
<gene>
    <name evidence="2" type="ORF">I313_03523</name>
</gene>
<proteinExistence type="predicted"/>
<evidence type="ECO:0000256" key="1">
    <source>
        <dbReference type="SAM" id="MobiDB-lite"/>
    </source>
</evidence>
<dbReference type="EMBL" id="KN847902">
    <property type="protein sequence ID" value="KIR40867.1"/>
    <property type="molecule type" value="Genomic_DNA"/>
</dbReference>
<dbReference type="Proteomes" id="UP000053392">
    <property type="component" value="Unassembled WGS sequence"/>
</dbReference>
<name>A0A0D0T4U1_9TREE</name>
<keyword evidence="3" id="KW-1185">Reference proteome</keyword>
<sequence length="37" mass="4215">MLRSTYTRWQGAQGLGFPSIRLPTSTNTSNIKHQPRI</sequence>
<evidence type="ECO:0000313" key="2">
    <source>
        <dbReference type="EMBL" id="KIR40867.1"/>
    </source>
</evidence>
<dbReference type="AlphaFoldDB" id="A0A0D0T4U1"/>
<reference evidence="2 3" key="1">
    <citation type="submission" date="2015-01" db="EMBL/GenBank/DDBJ databases">
        <title>The Genome Sequence of Cryptococcus gattii Ram5.</title>
        <authorList>
            <consortium name="The Broad Institute Genomics Platform"/>
            <person name="Cuomo C."/>
            <person name="Litvintseva A."/>
            <person name="Chen Y."/>
            <person name="Heitman J."/>
            <person name="Sun S."/>
            <person name="Springer D."/>
            <person name="Dromer F."/>
            <person name="Young S."/>
            <person name="Zeng Q."/>
            <person name="Gargeya S."/>
            <person name="Abouelleil A."/>
            <person name="Alvarado L."/>
            <person name="Chapman S.B."/>
            <person name="Gainer-Dewar J."/>
            <person name="Goldberg J."/>
            <person name="Griggs A."/>
            <person name="Gujja S."/>
            <person name="Hansen M."/>
            <person name="Howarth C."/>
            <person name="Imamovic A."/>
            <person name="Larimer J."/>
            <person name="Murphy C."/>
            <person name="Naylor J."/>
            <person name="Pearson M."/>
            <person name="Priest M."/>
            <person name="Roberts A."/>
            <person name="Saif S."/>
            <person name="Shea T."/>
            <person name="Sykes S."/>
            <person name="Wortman J."/>
            <person name="Nusbaum C."/>
            <person name="Birren B."/>
        </authorList>
    </citation>
    <scope>NUCLEOTIDE SEQUENCE [LARGE SCALE GENOMIC DNA]</scope>
    <source>
        <strain evidence="2 3">Ram5</strain>
    </source>
</reference>
<organism evidence="2 3">
    <name type="scientific">Cryptococcus deuterogattii Ram5</name>
    <dbReference type="NCBI Taxonomy" id="1296110"/>
    <lineage>
        <taxon>Eukaryota</taxon>
        <taxon>Fungi</taxon>
        <taxon>Dikarya</taxon>
        <taxon>Basidiomycota</taxon>
        <taxon>Agaricomycotina</taxon>
        <taxon>Tremellomycetes</taxon>
        <taxon>Tremellales</taxon>
        <taxon>Cryptococcaceae</taxon>
        <taxon>Cryptococcus</taxon>
        <taxon>Cryptococcus gattii species complex</taxon>
    </lineage>
</organism>
<evidence type="ECO:0000313" key="3">
    <source>
        <dbReference type="Proteomes" id="UP000053392"/>
    </source>
</evidence>
<protein>
    <submittedName>
        <fullName evidence="2">Uncharacterized protein</fullName>
    </submittedName>
</protein>
<accession>A0A0D0T4U1</accession>